<dbReference type="SUPFAM" id="SSF46785">
    <property type="entry name" value="Winged helix' DNA-binding domain"/>
    <property type="match status" value="1"/>
</dbReference>
<accession>A0ABP8U3I3</accession>
<dbReference type="PANTHER" id="PTHR33204:SF18">
    <property type="entry name" value="TRANSCRIPTIONAL REGULATORY PROTEIN"/>
    <property type="match status" value="1"/>
</dbReference>
<evidence type="ECO:0000256" key="1">
    <source>
        <dbReference type="ARBA" id="ARBA00023015"/>
    </source>
</evidence>
<keyword evidence="3" id="KW-0804">Transcription</keyword>
<evidence type="ECO:0000259" key="4">
    <source>
        <dbReference type="PROSITE" id="PS51118"/>
    </source>
</evidence>
<keyword evidence="2" id="KW-0238">DNA-binding</keyword>
<name>A0ABP8U3I3_9ACTN</name>
<dbReference type="PANTHER" id="PTHR33204">
    <property type="entry name" value="TRANSCRIPTIONAL REGULATOR, MARR FAMILY"/>
    <property type="match status" value="1"/>
</dbReference>
<proteinExistence type="predicted"/>
<dbReference type="InterPro" id="IPR003033">
    <property type="entry name" value="SCP2_sterol-bd_dom"/>
</dbReference>
<dbReference type="InterPro" id="IPR002577">
    <property type="entry name" value="HTH_HxlR"/>
</dbReference>
<comment type="caution">
    <text evidence="5">The sequence shown here is derived from an EMBL/GenBank/DDBJ whole genome shotgun (WGS) entry which is preliminary data.</text>
</comment>
<keyword evidence="6" id="KW-1185">Reference proteome</keyword>
<evidence type="ECO:0000313" key="6">
    <source>
        <dbReference type="Proteomes" id="UP001501442"/>
    </source>
</evidence>
<dbReference type="InterPro" id="IPR011991">
    <property type="entry name" value="ArsR-like_HTH"/>
</dbReference>
<evidence type="ECO:0000256" key="2">
    <source>
        <dbReference type="ARBA" id="ARBA00023125"/>
    </source>
</evidence>
<feature type="domain" description="HTH hxlR-type" evidence="4">
    <location>
        <begin position="11"/>
        <end position="109"/>
    </location>
</feature>
<dbReference type="PROSITE" id="PS51118">
    <property type="entry name" value="HTH_HXLR"/>
    <property type="match status" value="1"/>
</dbReference>
<keyword evidence="1" id="KW-0805">Transcription regulation</keyword>
<reference evidence="6" key="1">
    <citation type="journal article" date="2019" name="Int. J. Syst. Evol. Microbiol.">
        <title>The Global Catalogue of Microorganisms (GCM) 10K type strain sequencing project: providing services to taxonomists for standard genome sequencing and annotation.</title>
        <authorList>
            <consortium name="The Broad Institute Genomics Platform"/>
            <consortium name="The Broad Institute Genome Sequencing Center for Infectious Disease"/>
            <person name="Wu L."/>
            <person name="Ma J."/>
        </authorList>
    </citation>
    <scope>NUCLEOTIDE SEQUENCE [LARGE SCALE GENOMIC DNA]</scope>
    <source>
        <strain evidence="6">JCM 17939</strain>
    </source>
</reference>
<evidence type="ECO:0000313" key="5">
    <source>
        <dbReference type="EMBL" id="GAA4620127.1"/>
    </source>
</evidence>
<dbReference type="CDD" id="cd00090">
    <property type="entry name" value="HTH_ARSR"/>
    <property type="match status" value="1"/>
</dbReference>
<dbReference type="Gene3D" id="3.30.1050.10">
    <property type="entry name" value="SCP2 sterol-binding domain"/>
    <property type="match status" value="1"/>
</dbReference>
<sequence>MDKKRSYNEGCAVSHALDLVGERWALLVVRELMLGPKRFGDLRAGLCGASSNILTRRLRDLEEIGVLRRHRAGVPVSTTVYELTDWGRALEPVLFALGNWAVVSPFWDRQAPSTVDSLLLALRSMAGMIFPGGAPVAGTCDMRVDDDRFTMRFGDTGLNIARAAAHEADAVVQIDAGTLKALINGDETLDDAIDAGRVTLGGDERLIRSLIK</sequence>
<dbReference type="EMBL" id="BAABHK010000001">
    <property type="protein sequence ID" value="GAA4620127.1"/>
    <property type="molecule type" value="Genomic_DNA"/>
</dbReference>
<dbReference type="Pfam" id="PF02036">
    <property type="entry name" value="SCP2"/>
    <property type="match status" value="1"/>
</dbReference>
<dbReference type="SUPFAM" id="SSF55718">
    <property type="entry name" value="SCP-like"/>
    <property type="match status" value="1"/>
</dbReference>
<protein>
    <submittedName>
        <fullName evidence="5">Winged helix-turn-helix transcriptional regulator</fullName>
    </submittedName>
</protein>
<gene>
    <name evidence="5" type="ORF">GCM10023196_002870</name>
</gene>
<evidence type="ECO:0000256" key="3">
    <source>
        <dbReference type="ARBA" id="ARBA00023163"/>
    </source>
</evidence>
<dbReference type="Proteomes" id="UP001501442">
    <property type="component" value="Unassembled WGS sequence"/>
</dbReference>
<dbReference type="InterPro" id="IPR036527">
    <property type="entry name" value="SCP2_sterol-bd_dom_sf"/>
</dbReference>
<dbReference type="InterPro" id="IPR036390">
    <property type="entry name" value="WH_DNA-bd_sf"/>
</dbReference>
<dbReference type="InterPro" id="IPR036388">
    <property type="entry name" value="WH-like_DNA-bd_sf"/>
</dbReference>
<dbReference type="Gene3D" id="1.10.10.10">
    <property type="entry name" value="Winged helix-like DNA-binding domain superfamily/Winged helix DNA-binding domain"/>
    <property type="match status" value="1"/>
</dbReference>
<dbReference type="Pfam" id="PF01638">
    <property type="entry name" value="HxlR"/>
    <property type="match status" value="1"/>
</dbReference>
<dbReference type="RefSeq" id="WP_345428495.1">
    <property type="nucleotide sequence ID" value="NZ_BAABHK010000001.1"/>
</dbReference>
<organism evidence="5 6">
    <name type="scientific">Actinoallomurus vinaceus</name>
    <dbReference type="NCBI Taxonomy" id="1080074"/>
    <lineage>
        <taxon>Bacteria</taxon>
        <taxon>Bacillati</taxon>
        <taxon>Actinomycetota</taxon>
        <taxon>Actinomycetes</taxon>
        <taxon>Streptosporangiales</taxon>
        <taxon>Thermomonosporaceae</taxon>
        <taxon>Actinoallomurus</taxon>
    </lineage>
</organism>